<proteinExistence type="predicted"/>
<dbReference type="EMBL" id="AWWV01013923">
    <property type="protein sequence ID" value="OMO59487.1"/>
    <property type="molecule type" value="Genomic_DNA"/>
</dbReference>
<accession>A0A1R3GN77</accession>
<keyword evidence="2" id="KW-1185">Reference proteome</keyword>
<comment type="caution">
    <text evidence="1">The sequence shown here is derived from an EMBL/GenBank/DDBJ whole genome shotgun (WGS) entry which is preliminary data.</text>
</comment>
<sequence>MGRKVAAFHHSGREEEENKSRDFVGFRLCFLESYFSYSLSCRPVFFPFRQVVWPASGHSVLSQLYFNRCPVSDTPHTEGDLSGCEGTSCNTP</sequence>
<gene>
    <name evidence="1" type="ORF">CCACVL1_24790</name>
</gene>
<organism evidence="1 2">
    <name type="scientific">Corchorus capsularis</name>
    <name type="common">Jute</name>
    <dbReference type="NCBI Taxonomy" id="210143"/>
    <lineage>
        <taxon>Eukaryota</taxon>
        <taxon>Viridiplantae</taxon>
        <taxon>Streptophyta</taxon>
        <taxon>Embryophyta</taxon>
        <taxon>Tracheophyta</taxon>
        <taxon>Spermatophyta</taxon>
        <taxon>Magnoliopsida</taxon>
        <taxon>eudicotyledons</taxon>
        <taxon>Gunneridae</taxon>
        <taxon>Pentapetalae</taxon>
        <taxon>rosids</taxon>
        <taxon>malvids</taxon>
        <taxon>Malvales</taxon>
        <taxon>Malvaceae</taxon>
        <taxon>Grewioideae</taxon>
        <taxon>Apeibeae</taxon>
        <taxon>Corchorus</taxon>
    </lineage>
</organism>
<reference evidence="1 2" key="1">
    <citation type="submission" date="2013-09" db="EMBL/GenBank/DDBJ databases">
        <title>Corchorus capsularis genome sequencing.</title>
        <authorList>
            <person name="Alam M."/>
            <person name="Haque M.S."/>
            <person name="Islam M.S."/>
            <person name="Emdad E.M."/>
            <person name="Islam M.M."/>
            <person name="Ahmed B."/>
            <person name="Halim A."/>
            <person name="Hossen Q.M.M."/>
            <person name="Hossain M.Z."/>
            <person name="Ahmed R."/>
            <person name="Khan M.M."/>
            <person name="Islam R."/>
            <person name="Rashid M.M."/>
            <person name="Khan S.A."/>
            <person name="Rahman M.S."/>
            <person name="Alam M."/>
        </authorList>
    </citation>
    <scope>NUCLEOTIDE SEQUENCE [LARGE SCALE GENOMIC DNA]</scope>
    <source>
        <strain evidence="2">cv. CVL-1</strain>
        <tissue evidence="1">Whole seedling</tissue>
    </source>
</reference>
<dbReference type="Proteomes" id="UP000188268">
    <property type="component" value="Unassembled WGS sequence"/>
</dbReference>
<protein>
    <submittedName>
        <fullName evidence="1">Uncharacterized protein</fullName>
    </submittedName>
</protein>
<dbReference type="Gramene" id="OMO59487">
    <property type="protein sequence ID" value="OMO59487"/>
    <property type="gene ID" value="CCACVL1_24790"/>
</dbReference>
<evidence type="ECO:0000313" key="1">
    <source>
        <dbReference type="EMBL" id="OMO59487.1"/>
    </source>
</evidence>
<name>A0A1R3GN77_COCAP</name>
<evidence type="ECO:0000313" key="2">
    <source>
        <dbReference type="Proteomes" id="UP000188268"/>
    </source>
</evidence>
<dbReference type="AlphaFoldDB" id="A0A1R3GN77"/>